<evidence type="ECO:0000256" key="4">
    <source>
        <dbReference type="ARBA" id="ARBA00022692"/>
    </source>
</evidence>
<dbReference type="PROSITE" id="PS50928">
    <property type="entry name" value="ABC_TM1"/>
    <property type="match status" value="1"/>
</dbReference>
<feature type="transmembrane region" description="Helical" evidence="7">
    <location>
        <begin position="140"/>
        <end position="164"/>
    </location>
</feature>
<keyword evidence="3" id="KW-1003">Cell membrane</keyword>
<feature type="transmembrane region" description="Helical" evidence="7">
    <location>
        <begin position="107"/>
        <end position="128"/>
    </location>
</feature>
<dbReference type="STRING" id="258594.RPA1447"/>
<accession>Q6N9T9</accession>
<evidence type="ECO:0000313" key="9">
    <source>
        <dbReference type="EMBL" id="CAE26890.1"/>
    </source>
</evidence>
<keyword evidence="5 7" id="KW-1133">Transmembrane helix</keyword>
<name>Q6N9T9_RHOPA</name>
<feature type="transmembrane region" description="Helical" evidence="7">
    <location>
        <begin position="21"/>
        <end position="39"/>
    </location>
</feature>
<comment type="similarity">
    <text evidence="7">Belongs to the binding-protein-dependent transport system permease family.</text>
</comment>
<feature type="transmembrane region" description="Helical" evidence="7">
    <location>
        <begin position="184"/>
        <end position="203"/>
    </location>
</feature>
<protein>
    <submittedName>
        <fullName evidence="9">Oligopeptide ABC transporter (Permease)</fullName>
    </submittedName>
</protein>
<dbReference type="EMBL" id="BX572597">
    <property type="protein sequence ID" value="CAE26890.1"/>
    <property type="molecule type" value="Genomic_DNA"/>
</dbReference>
<dbReference type="HOGENOM" id="CLU_036879_0_1_5"/>
<evidence type="ECO:0000256" key="1">
    <source>
        <dbReference type="ARBA" id="ARBA00004651"/>
    </source>
</evidence>
<feature type="transmembrane region" description="Helical" evidence="7">
    <location>
        <begin position="290"/>
        <end position="316"/>
    </location>
</feature>
<dbReference type="Gene3D" id="1.10.3720.10">
    <property type="entry name" value="MetI-like"/>
    <property type="match status" value="1"/>
</dbReference>
<dbReference type="InterPro" id="IPR035906">
    <property type="entry name" value="MetI-like_sf"/>
</dbReference>
<proteinExistence type="inferred from homology"/>
<dbReference type="PANTHER" id="PTHR43163">
    <property type="entry name" value="DIPEPTIDE TRANSPORT SYSTEM PERMEASE PROTEIN DPPB-RELATED"/>
    <property type="match status" value="1"/>
</dbReference>
<dbReference type="CDD" id="cd06261">
    <property type="entry name" value="TM_PBP2"/>
    <property type="match status" value="1"/>
</dbReference>
<evidence type="ECO:0000259" key="8">
    <source>
        <dbReference type="PROSITE" id="PS50928"/>
    </source>
</evidence>
<feature type="domain" description="ABC transmembrane type-1" evidence="8">
    <location>
        <begin position="104"/>
        <end position="309"/>
    </location>
</feature>
<keyword evidence="4 7" id="KW-0812">Transmembrane</keyword>
<reference evidence="9" key="1">
    <citation type="journal article" date="2004" name="Nat. Biotechnol.">
        <title>Complete genome sequence of the metabolically versatile photosynthetic bacterium Rhodopseudomonas palustris.</title>
        <authorList>
            <person name="Larimer F.W."/>
            <person name="Chain P."/>
            <person name="Hauser L."/>
            <person name="Lamerdin J."/>
            <person name="Malfatti S."/>
            <person name="Do L."/>
            <person name="Land M.L."/>
            <person name="Pelletier D.A."/>
            <person name="Beatty J.T."/>
            <person name="Lang A.S."/>
            <person name="Tabita F.R."/>
            <person name="Gibson J.L."/>
            <person name="Hanson T.E."/>
            <person name="Bobst C."/>
            <person name="Torres J.L."/>
            <person name="Peres C."/>
            <person name="Harrison F.H."/>
            <person name="Gibson J."/>
            <person name="Harwood C.S."/>
        </authorList>
    </citation>
    <scope>NUCLEOTIDE SEQUENCE [LARGE SCALE GENOMIC DNA]</scope>
    <source>
        <strain evidence="9">CGA009</strain>
    </source>
</reference>
<comment type="subcellular location">
    <subcellularLocation>
        <location evidence="1 7">Cell membrane</location>
        <topology evidence="1 7">Multi-pass membrane protein</topology>
    </subcellularLocation>
</comment>
<dbReference type="AlphaFoldDB" id="Q6N9T9"/>
<keyword evidence="2 7" id="KW-0813">Transport</keyword>
<organism evidence="9">
    <name type="scientific">Rhodopseudomonas palustris (strain ATCC BAA-98 / CGA009)</name>
    <dbReference type="NCBI Taxonomy" id="258594"/>
    <lineage>
        <taxon>Bacteria</taxon>
        <taxon>Pseudomonadati</taxon>
        <taxon>Pseudomonadota</taxon>
        <taxon>Alphaproteobacteria</taxon>
        <taxon>Hyphomicrobiales</taxon>
        <taxon>Nitrobacteraceae</taxon>
        <taxon>Rhodopseudomonas</taxon>
    </lineage>
</organism>
<evidence type="ECO:0000256" key="6">
    <source>
        <dbReference type="ARBA" id="ARBA00023136"/>
    </source>
</evidence>
<dbReference type="Pfam" id="PF00528">
    <property type="entry name" value="BPD_transp_1"/>
    <property type="match status" value="1"/>
</dbReference>
<dbReference type="GO" id="GO:0005886">
    <property type="term" value="C:plasma membrane"/>
    <property type="evidence" value="ECO:0007669"/>
    <property type="project" value="UniProtKB-SubCell"/>
</dbReference>
<dbReference type="GO" id="GO:0071916">
    <property type="term" value="F:dipeptide transmembrane transporter activity"/>
    <property type="evidence" value="ECO:0007669"/>
    <property type="project" value="TreeGrafter"/>
</dbReference>
<evidence type="ECO:0000256" key="7">
    <source>
        <dbReference type="RuleBase" id="RU363032"/>
    </source>
</evidence>
<dbReference type="InterPro" id="IPR000515">
    <property type="entry name" value="MetI-like"/>
</dbReference>
<dbReference type="PANTHER" id="PTHR43163:SF6">
    <property type="entry name" value="DIPEPTIDE TRANSPORT SYSTEM PERMEASE PROTEIN DPPB-RELATED"/>
    <property type="match status" value="1"/>
</dbReference>
<gene>
    <name evidence="9" type="ordered locus">RPA1447</name>
</gene>
<feature type="transmembrane region" description="Helical" evidence="7">
    <location>
        <begin position="259"/>
        <end position="284"/>
    </location>
</feature>
<dbReference type="SUPFAM" id="SSF161098">
    <property type="entry name" value="MetI-like"/>
    <property type="match status" value="1"/>
</dbReference>
<dbReference type="InterPro" id="IPR045621">
    <property type="entry name" value="BPD_transp_1_N"/>
</dbReference>
<evidence type="ECO:0000256" key="3">
    <source>
        <dbReference type="ARBA" id="ARBA00022475"/>
    </source>
</evidence>
<evidence type="ECO:0000256" key="2">
    <source>
        <dbReference type="ARBA" id="ARBA00022448"/>
    </source>
</evidence>
<dbReference type="PhylomeDB" id="Q6N9T9"/>
<evidence type="ECO:0000256" key="5">
    <source>
        <dbReference type="ARBA" id="ARBA00022989"/>
    </source>
</evidence>
<keyword evidence="6 7" id="KW-0472">Membrane</keyword>
<sequence length="322" mass="34088">MGLVMLNAMRLRIIGRRLLHAVPVVVLSTFIVFGLLKLVPGDVAVTLAGDNASEQRIAEIRELYGLNQPFLVQYGAWLWKAVQGDLSTSLVSSEAVLTSIERCLPHTLLIVALALFTALVIGVPLGIAAAAKPGSWIDGIVMAIASLGVAVPNFWLGMLLVAFFSLQLNWLPATGAASLMKDPAAALSHAILPALALASGGIAEVARQLRSSLVEILSSQQVRTLHAKGLPPSSILWRHGLKNVSVNLLTVISLLANRMLAATVVVEAVFAIPGMGGLIVNAAMHRDFPVVQGVVFTMVLIVVALNLLTDILYSVLDPRIAS</sequence>
<dbReference type="eggNOG" id="COG0601">
    <property type="taxonomic scope" value="Bacteria"/>
</dbReference>
<dbReference type="Pfam" id="PF19300">
    <property type="entry name" value="BPD_transp_1_N"/>
    <property type="match status" value="1"/>
</dbReference>